<dbReference type="OrthoDB" id="7571491at2"/>
<reference evidence="2 3" key="1">
    <citation type="submission" date="2019-03" db="EMBL/GenBank/DDBJ databases">
        <title>Genome sequence of Sphingomonas sp. 17J27-24.</title>
        <authorList>
            <person name="Kim M."/>
            <person name="Maeng S."/>
            <person name="Sathiyaraj S."/>
        </authorList>
    </citation>
    <scope>NUCLEOTIDE SEQUENCE [LARGE SCALE GENOMIC DNA]</scope>
    <source>
        <strain evidence="2 3">17J27-24</strain>
    </source>
</reference>
<keyword evidence="1" id="KW-0732">Signal</keyword>
<feature type="chain" id="PRO_5021393890" description="PRC-barrel domain containing protein" evidence="1">
    <location>
        <begin position="26"/>
        <end position="147"/>
    </location>
</feature>
<name>A0A4Y8ZSJ1_9SPHN</name>
<feature type="signal peptide" evidence="1">
    <location>
        <begin position="1"/>
        <end position="25"/>
    </location>
</feature>
<dbReference type="RefSeq" id="WP_135085073.1">
    <property type="nucleotide sequence ID" value="NZ_SPDV01000010.1"/>
</dbReference>
<comment type="caution">
    <text evidence="2">The sequence shown here is derived from an EMBL/GenBank/DDBJ whole genome shotgun (WGS) entry which is preliminary data.</text>
</comment>
<evidence type="ECO:0008006" key="4">
    <source>
        <dbReference type="Google" id="ProtNLM"/>
    </source>
</evidence>
<dbReference type="AlphaFoldDB" id="A0A4Y8ZSJ1"/>
<accession>A0A4Y8ZSJ1</accession>
<evidence type="ECO:0000313" key="3">
    <source>
        <dbReference type="Proteomes" id="UP000298213"/>
    </source>
</evidence>
<keyword evidence="3" id="KW-1185">Reference proteome</keyword>
<proteinExistence type="predicted"/>
<dbReference type="Proteomes" id="UP000298213">
    <property type="component" value="Unassembled WGS sequence"/>
</dbReference>
<evidence type="ECO:0000256" key="1">
    <source>
        <dbReference type="SAM" id="SignalP"/>
    </source>
</evidence>
<evidence type="ECO:0000313" key="2">
    <source>
        <dbReference type="EMBL" id="TFI58973.1"/>
    </source>
</evidence>
<sequence length="147" mass="14616">MNTKTKTLIAAFAMLFGADAALAQAMGGGGPAPGSADSKAVARGNQEVNAEYNRQIGAKDRKGGRRRGPVAATVEDLVAGTIVHGNAGVTLGTIDSLDVTGVIVAAPGGKVKVPVDAFGKDKNGLLIQMGKTEFDAAVAAANASPNG</sequence>
<dbReference type="EMBL" id="SPDV01000010">
    <property type="protein sequence ID" value="TFI58973.1"/>
    <property type="molecule type" value="Genomic_DNA"/>
</dbReference>
<gene>
    <name evidence="2" type="ORF">E2493_06885</name>
</gene>
<organism evidence="2 3">
    <name type="scientific">Sphingomonas parva</name>
    <dbReference type="NCBI Taxonomy" id="2555898"/>
    <lineage>
        <taxon>Bacteria</taxon>
        <taxon>Pseudomonadati</taxon>
        <taxon>Pseudomonadota</taxon>
        <taxon>Alphaproteobacteria</taxon>
        <taxon>Sphingomonadales</taxon>
        <taxon>Sphingomonadaceae</taxon>
        <taxon>Sphingomonas</taxon>
    </lineage>
</organism>
<protein>
    <recommendedName>
        <fullName evidence="4">PRC-barrel domain containing protein</fullName>
    </recommendedName>
</protein>